<dbReference type="CDD" id="cd06550">
    <property type="entry name" value="TM_ABC_iron-siderophores_like"/>
    <property type="match status" value="1"/>
</dbReference>
<dbReference type="Proteomes" id="UP001549164">
    <property type="component" value="Unassembled WGS sequence"/>
</dbReference>
<feature type="transmembrane region" description="Helical" evidence="8">
    <location>
        <begin position="214"/>
        <end position="232"/>
    </location>
</feature>
<dbReference type="EMBL" id="JBEPLY010000009">
    <property type="protein sequence ID" value="MET3600762.1"/>
    <property type="molecule type" value="Genomic_DNA"/>
</dbReference>
<dbReference type="SUPFAM" id="SSF81345">
    <property type="entry name" value="ABC transporter involved in vitamin B12 uptake, BtuC"/>
    <property type="match status" value="1"/>
</dbReference>
<evidence type="ECO:0000256" key="3">
    <source>
        <dbReference type="ARBA" id="ARBA00022448"/>
    </source>
</evidence>
<feature type="transmembrane region" description="Helical" evidence="8">
    <location>
        <begin position="264"/>
        <end position="285"/>
    </location>
</feature>
<keyword evidence="7 8" id="KW-0472">Membrane</keyword>
<keyword evidence="5 8" id="KW-0812">Transmembrane</keyword>
<evidence type="ECO:0000313" key="10">
    <source>
        <dbReference type="Proteomes" id="UP001549164"/>
    </source>
</evidence>
<gene>
    <name evidence="9" type="ORF">ABID12_002713</name>
</gene>
<dbReference type="Pfam" id="PF01032">
    <property type="entry name" value="FecCD"/>
    <property type="match status" value="1"/>
</dbReference>
<sequence length="354" mass="36651">MTTTAPAMPDSTTDLRRRALEGHGGVIRRRVLTLVALAVLLAASFVFDLMTGPARLALPEIVNALFGGSDSTASAIIWQVRLPTACLAVLIGGCLGLAGAEMQTMLANPLASPFTLGISSAAAFGAALAIVLGVSLPFIPAGFAVPANAFVFSLLTILLIQLIANRQSGGAPLVLFGIAMVFAFNALVSALQFVATADSLQQLVFWTMGSLTRADGFSVSVLAVALIAILPFSMRASRALTLLELGEERAESLGISIRGLRFGCLLRASLLAAFAVSFAGTIGFVGLAGPHVSRMLIGGDHRFHLPASVLCGAIIMSLSSIASKTILPGVLLPIGIVTTLVGLPFFVILLMRAR</sequence>
<feature type="transmembrane region" description="Helical" evidence="8">
    <location>
        <begin position="172"/>
        <end position="194"/>
    </location>
</feature>
<proteinExistence type="inferred from homology"/>
<dbReference type="RefSeq" id="WP_354434643.1">
    <property type="nucleotide sequence ID" value="NZ_JBEPLY010000009.1"/>
</dbReference>
<comment type="caution">
    <text evidence="9">The sequence shown here is derived from an EMBL/GenBank/DDBJ whole genome shotgun (WGS) entry which is preliminary data.</text>
</comment>
<name>A0ABV2ICW9_9HYPH</name>
<feature type="transmembrane region" description="Helical" evidence="8">
    <location>
        <begin position="76"/>
        <end position="98"/>
    </location>
</feature>
<dbReference type="InterPro" id="IPR000522">
    <property type="entry name" value="ABC_transptr_permease_BtuC"/>
</dbReference>
<accession>A0ABV2ICW9</accession>
<dbReference type="PANTHER" id="PTHR30472">
    <property type="entry name" value="FERRIC ENTEROBACTIN TRANSPORT SYSTEM PERMEASE PROTEIN"/>
    <property type="match status" value="1"/>
</dbReference>
<evidence type="ECO:0000256" key="2">
    <source>
        <dbReference type="ARBA" id="ARBA00007935"/>
    </source>
</evidence>
<evidence type="ECO:0000256" key="6">
    <source>
        <dbReference type="ARBA" id="ARBA00022989"/>
    </source>
</evidence>
<protein>
    <submittedName>
        <fullName evidence="9">Iron complex transport system permease protein</fullName>
    </submittedName>
</protein>
<evidence type="ECO:0000256" key="8">
    <source>
        <dbReference type="SAM" id="Phobius"/>
    </source>
</evidence>
<comment type="subcellular location">
    <subcellularLocation>
        <location evidence="1">Cell membrane</location>
        <topology evidence="1">Multi-pass membrane protein</topology>
    </subcellularLocation>
</comment>
<dbReference type="InterPro" id="IPR037294">
    <property type="entry name" value="ABC_BtuC-like"/>
</dbReference>
<organism evidence="9 10">
    <name type="scientific">Martelella mangrovi</name>
    <dbReference type="NCBI Taxonomy" id="1397477"/>
    <lineage>
        <taxon>Bacteria</taxon>
        <taxon>Pseudomonadati</taxon>
        <taxon>Pseudomonadota</taxon>
        <taxon>Alphaproteobacteria</taxon>
        <taxon>Hyphomicrobiales</taxon>
        <taxon>Aurantimonadaceae</taxon>
        <taxon>Martelella</taxon>
    </lineage>
</organism>
<keyword evidence="3" id="KW-0813">Transport</keyword>
<evidence type="ECO:0000256" key="4">
    <source>
        <dbReference type="ARBA" id="ARBA00022475"/>
    </source>
</evidence>
<keyword evidence="6 8" id="KW-1133">Transmembrane helix</keyword>
<feature type="transmembrane region" description="Helical" evidence="8">
    <location>
        <begin position="305"/>
        <end position="323"/>
    </location>
</feature>
<keyword evidence="10" id="KW-1185">Reference proteome</keyword>
<evidence type="ECO:0000256" key="7">
    <source>
        <dbReference type="ARBA" id="ARBA00023136"/>
    </source>
</evidence>
<dbReference type="Gene3D" id="1.10.3470.10">
    <property type="entry name" value="ABC transporter involved in vitamin B12 uptake, BtuC"/>
    <property type="match status" value="1"/>
</dbReference>
<feature type="transmembrane region" description="Helical" evidence="8">
    <location>
        <begin position="138"/>
        <end position="160"/>
    </location>
</feature>
<dbReference type="PANTHER" id="PTHR30472:SF25">
    <property type="entry name" value="ABC TRANSPORTER PERMEASE PROTEIN MJ0876-RELATED"/>
    <property type="match status" value="1"/>
</dbReference>
<evidence type="ECO:0000256" key="1">
    <source>
        <dbReference type="ARBA" id="ARBA00004651"/>
    </source>
</evidence>
<feature type="transmembrane region" description="Helical" evidence="8">
    <location>
        <begin position="31"/>
        <end position="56"/>
    </location>
</feature>
<reference evidence="9 10" key="1">
    <citation type="submission" date="2024-06" db="EMBL/GenBank/DDBJ databases">
        <title>Genomic Encyclopedia of Type Strains, Phase IV (KMG-IV): sequencing the most valuable type-strain genomes for metagenomic binning, comparative biology and taxonomic classification.</title>
        <authorList>
            <person name="Goeker M."/>
        </authorList>
    </citation>
    <scope>NUCLEOTIDE SEQUENCE [LARGE SCALE GENOMIC DNA]</scope>
    <source>
        <strain evidence="9 10">DSM 28102</strain>
    </source>
</reference>
<feature type="transmembrane region" description="Helical" evidence="8">
    <location>
        <begin position="330"/>
        <end position="351"/>
    </location>
</feature>
<feature type="transmembrane region" description="Helical" evidence="8">
    <location>
        <begin position="110"/>
        <end position="132"/>
    </location>
</feature>
<evidence type="ECO:0000256" key="5">
    <source>
        <dbReference type="ARBA" id="ARBA00022692"/>
    </source>
</evidence>
<comment type="similarity">
    <text evidence="2">Belongs to the binding-protein-dependent transport system permease family. FecCD subfamily.</text>
</comment>
<keyword evidence="4" id="KW-1003">Cell membrane</keyword>
<evidence type="ECO:0000313" key="9">
    <source>
        <dbReference type="EMBL" id="MET3600762.1"/>
    </source>
</evidence>